<dbReference type="GO" id="GO:0005576">
    <property type="term" value="C:extracellular region"/>
    <property type="evidence" value="ECO:0007669"/>
    <property type="project" value="TreeGrafter"/>
</dbReference>
<dbReference type="PANTHER" id="PTHR45642:SF52">
    <property type="entry name" value="GDSL-LIKE LIPASE_ACYLHYDROLASE"/>
    <property type="match status" value="1"/>
</dbReference>
<evidence type="ECO:0000313" key="3">
    <source>
        <dbReference type="Proteomes" id="UP000694853"/>
    </source>
</evidence>
<dbReference type="Gene3D" id="3.40.50.1110">
    <property type="entry name" value="SGNH hydrolase"/>
    <property type="match status" value="1"/>
</dbReference>
<dbReference type="InterPro" id="IPR050592">
    <property type="entry name" value="GDSL_lipolytic_enzyme"/>
</dbReference>
<dbReference type="InterPro" id="IPR036514">
    <property type="entry name" value="SGNH_hydro_sf"/>
</dbReference>
<keyword evidence="2" id="KW-0732">Signal</keyword>
<dbReference type="SUPFAM" id="SSF52266">
    <property type="entry name" value="SGNH hydrolase"/>
    <property type="match status" value="1"/>
</dbReference>
<protein>
    <submittedName>
        <fullName evidence="4">GDSL esterase/lipase At1g23500-like</fullName>
    </submittedName>
</protein>
<accession>A0A8B8MKU6</accession>
<dbReference type="GO" id="GO:0016788">
    <property type="term" value="F:hydrolase activity, acting on ester bonds"/>
    <property type="evidence" value="ECO:0007669"/>
    <property type="project" value="InterPro"/>
</dbReference>
<reference evidence="4" key="2">
    <citation type="submission" date="2025-08" db="UniProtKB">
        <authorList>
            <consortium name="RefSeq"/>
        </authorList>
    </citation>
    <scope>IDENTIFICATION</scope>
    <source>
        <tissue evidence="4">Young leaves</tissue>
    </source>
</reference>
<dbReference type="CDD" id="cd01837">
    <property type="entry name" value="SGNH_plant_lipase_like"/>
    <property type="match status" value="1"/>
</dbReference>
<dbReference type="GeneID" id="113874206"/>
<dbReference type="OrthoDB" id="1600564at2759"/>
<reference evidence="3" key="1">
    <citation type="journal article" date="2019" name="Toxins">
        <title>Detection of Abrin-Like and Prepropulchellin-Like Toxin Genes and Transcripts Using Whole Genome Sequencing and Full-Length Transcript Sequencing of Abrus precatorius.</title>
        <authorList>
            <person name="Hovde B.T."/>
            <person name="Daligault H.E."/>
            <person name="Hanschen E.R."/>
            <person name="Kunde Y.A."/>
            <person name="Johnson M.B."/>
            <person name="Starkenburg S.R."/>
            <person name="Johnson S.L."/>
        </authorList>
    </citation>
    <scope>NUCLEOTIDE SEQUENCE [LARGE SCALE GENOMIC DNA]</scope>
</reference>
<dbReference type="FunFam" id="3.40.50.1110:FF:000003">
    <property type="entry name" value="GDSL esterase/lipase APG"/>
    <property type="match status" value="1"/>
</dbReference>
<gene>
    <name evidence="4" type="primary">LOC113874206</name>
</gene>
<dbReference type="RefSeq" id="XP_027368232.1">
    <property type="nucleotide sequence ID" value="XM_027512431.1"/>
</dbReference>
<evidence type="ECO:0000256" key="1">
    <source>
        <dbReference type="ARBA" id="ARBA00008668"/>
    </source>
</evidence>
<sequence>MDQLFRKSIVTIVLIFFANRVSIAAGANGTFPALFSFGDSILDTGNNNNLQTLSKCNFPPYGMDFEGGKATGRFCDGKIPSDLIASGLGIKDTLPAYLDGNLKTEDLPTGVCFASGGSGNDDTTARIQGVLTLSAQLGLFKEYIGKLRTSVGQQRADEIISNSLYLISSGNNDIAITYQSRRLEPFPLYADQLVGWASNFLKSLYELGARRVWVLSTLPLGCLPGARSAGGGPLRACEPLTNLNAQSFNSKLSSAVNSMKTTLPNSDIRFVDVYTPLLNIIQNPSSSGFVNVALGCCATGTVELGVLCNRFSQTCGNPSTSVFWDAGHPTQKAYELVVSSILQSNNA</sequence>
<proteinExistence type="inferred from homology"/>
<dbReference type="PANTHER" id="PTHR45642">
    <property type="entry name" value="GDSL ESTERASE/LIPASE EXL3"/>
    <property type="match status" value="1"/>
</dbReference>
<name>A0A8B8MKU6_ABRPR</name>
<dbReference type="Proteomes" id="UP000694853">
    <property type="component" value="Unplaced"/>
</dbReference>
<keyword evidence="3" id="KW-1185">Reference proteome</keyword>
<dbReference type="Pfam" id="PF00657">
    <property type="entry name" value="Lipase_GDSL"/>
    <property type="match status" value="1"/>
</dbReference>
<dbReference type="AlphaFoldDB" id="A0A8B8MKU6"/>
<comment type="similarity">
    <text evidence="1">Belongs to the 'GDSL' lipolytic enzyme family.</text>
</comment>
<evidence type="ECO:0000313" key="4">
    <source>
        <dbReference type="RefSeq" id="XP_027368232.1"/>
    </source>
</evidence>
<feature type="signal peptide" evidence="2">
    <location>
        <begin position="1"/>
        <end position="24"/>
    </location>
</feature>
<evidence type="ECO:0000256" key="2">
    <source>
        <dbReference type="SAM" id="SignalP"/>
    </source>
</evidence>
<dbReference type="KEGG" id="aprc:113874206"/>
<dbReference type="InterPro" id="IPR001087">
    <property type="entry name" value="GDSL"/>
</dbReference>
<organism evidence="3 4">
    <name type="scientific">Abrus precatorius</name>
    <name type="common">Indian licorice</name>
    <name type="synonym">Glycine abrus</name>
    <dbReference type="NCBI Taxonomy" id="3816"/>
    <lineage>
        <taxon>Eukaryota</taxon>
        <taxon>Viridiplantae</taxon>
        <taxon>Streptophyta</taxon>
        <taxon>Embryophyta</taxon>
        <taxon>Tracheophyta</taxon>
        <taxon>Spermatophyta</taxon>
        <taxon>Magnoliopsida</taxon>
        <taxon>eudicotyledons</taxon>
        <taxon>Gunneridae</taxon>
        <taxon>Pentapetalae</taxon>
        <taxon>rosids</taxon>
        <taxon>fabids</taxon>
        <taxon>Fabales</taxon>
        <taxon>Fabaceae</taxon>
        <taxon>Papilionoideae</taxon>
        <taxon>50 kb inversion clade</taxon>
        <taxon>NPAAA clade</taxon>
        <taxon>indigoferoid/millettioid clade</taxon>
        <taxon>Abreae</taxon>
        <taxon>Abrus</taxon>
    </lineage>
</organism>
<dbReference type="InterPro" id="IPR035669">
    <property type="entry name" value="SGNH_plant_lipase-like"/>
</dbReference>
<feature type="chain" id="PRO_5034143983" evidence="2">
    <location>
        <begin position="25"/>
        <end position="347"/>
    </location>
</feature>